<evidence type="ECO:0000256" key="5">
    <source>
        <dbReference type="ARBA" id="ARBA00023125"/>
    </source>
</evidence>
<dbReference type="SMART" id="SM00454">
    <property type="entry name" value="SAM"/>
    <property type="match status" value="1"/>
</dbReference>
<evidence type="ECO:0000256" key="2">
    <source>
        <dbReference type="ARBA" id="ARBA00022723"/>
    </source>
</evidence>
<feature type="compositionally biased region" description="Basic residues" evidence="8">
    <location>
        <begin position="634"/>
        <end position="656"/>
    </location>
</feature>
<feature type="compositionally biased region" description="Polar residues" evidence="8">
    <location>
        <begin position="269"/>
        <end position="282"/>
    </location>
</feature>
<feature type="compositionally biased region" description="Low complexity" evidence="8">
    <location>
        <begin position="670"/>
        <end position="686"/>
    </location>
</feature>
<name>A0A8C4NBQ7_EPTBU</name>
<evidence type="ECO:0000259" key="9">
    <source>
        <dbReference type="PROSITE" id="PS50105"/>
    </source>
</evidence>
<feature type="domain" description="FCS-type" evidence="10">
    <location>
        <begin position="577"/>
        <end position="611"/>
    </location>
</feature>
<dbReference type="PROSITE" id="PS51024">
    <property type="entry name" value="ZF_FCS"/>
    <property type="match status" value="1"/>
</dbReference>
<dbReference type="GO" id="GO:0003677">
    <property type="term" value="F:DNA binding"/>
    <property type="evidence" value="ECO:0007669"/>
    <property type="project" value="UniProtKB-KW"/>
</dbReference>
<dbReference type="Gene3D" id="1.10.150.50">
    <property type="entry name" value="Transcription Factor, Ets-1"/>
    <property type="match status" value="1"/>
</dbReference>
<dbReference type="PANTHER" id="PTHR12247:SF138">
    <property type="entry name" value="POLYHOMEOTIC DISTAL, ISOFORM A-RELATED"/>
    <property type="match status" value="1"/>
</dbReference>
<keyword evidence="12" id="KW-1185">Reference proteome</keyword>
<accession>A0A8C4NBQ7</accession>
<evidence type="ECO:0000256" key="6">
    <source>
        <dbReference type="ARBA" id="ARBA00023242"/>
    </source>
</evidence>
<dbReference type="Gene3D" id="3.30.60.160">
    <property type="match status" value="1"/>
</dbReference>
<dbReference type="GO" id="GO:0003682">
    <property type="term" value="F:chromatin binding"/>
    <property type="evidence" value="ECO:0007669"/>
    <property type="project" value="TreeGrafter"/>
</dbReference>
<feature type="domain" description="SAM" evidence="9">
    <location>
        <begin position="742"/>
        <end position="806"/>
    </location>
</feature>
<dbReference type="Pfam" id="PF00536">
    <property type="entry name" value="SAM_1"/>
    <property type="match status" value="1"/>
</dbReference>
<feature type="compositionally biased region" description="Basic and acidic residues" evidence="8">
    <location>
        <begin position="621"/>
        <end position="633"/>
    </location>
</feature>
<dbReference type="Proteomes" id="UP000694388">
    <property type="component" value="Unplaced"/>
</dbReference>
<feature type="region of interest" description="Disordered" evidence="8">
    <location>
        <begin position="43"/>
        <end position="73"/>
    </location>
</feature>
<feature type="compositionally biased region" description="Basic and acidic residues" evidence="8">
    <location>
        <begin position="435"/>
        <end position="449"/>
    </location>
</feature>
<keyword evidence="4" id="KW-0862">Zinc</keyword>
<dbReference type="InterPro" id="IPR013761">
    <property type="entry name" value="SAM/pointed_sf"/>
</dbReference>
<dbReference type="GO" id="GO:0042393">
    <property type="term" value="F:histone binding"/>
    <property type="evidence" value="ECO:0007669"/>
    <property type="project" value="TreeGrafter"/>
</dbReference>
<feature type="compositionally biased region" description="Low complexity" evidence="8">
    <location>
        <begin position="283"/>
        <end position="297"/>
    </location>
</feature>
<dbReference type="InterPro" id="IPR012313">
    <property type="entry name" value="Znf_FCS"/>
</dbReference>
<evidence type="ECO:0000256" key="7">
    <source>
        <dbReference type="PROSITE-ProRule" id="PRU00367"/>
    </source>
</evidence>
<dbReference type="PANTHER" id="PTHR12247">
    <property type="entry name" value="POLYCOMB GROUP PROTEIN"/>
    <property type="match status" value="1"/>
</dbReference>
<reference evidence="11" key="2">
    <citation type="submission" date="2025-09" db="UniProtKB">
        <authorList>
            <consortium name="Ensembl"/>
        </authorList>
    </citation>
    <scope>IDENTIFICATION</scope>
</reference>
<dbReference type="InterPro" id="IPR001660">
    <property type="entry name" value="SAM"/>
</dbReference>
<organism evidence="11 12">
    <name type="scientific">Eptatretus burgeri</name>
    <name type="common">Inshore hagfish</name>
    <dbReference type="NCBI Taxonomy" id="7764"/>
    <lineage>
        <taxon>Eukaryota</taxon>
        <taxon>Metazoa</taxon>
        <taxon>Chordata</taxon>
        <taxon>Craniata</taxon>
        <taxon>Vertebrata</taxon>
        <taxon>Cyclostomata</taxon>
        <taxon>Myxini</taxon>
        <taxon>Myxiniformes</taxon>
        <taxon>Myxinidae</taxon>
        <taxon>Eptatretinae</taxon>
        <taxon>Eptatretus</taxon>
    </lineage>
</organism>
<dbReference type="GO" id="GO:0035102">
    <property type="term" value="C:PRC1 complex"/>
    <property type="evidence" value="ECO:0007669"/>
    <property type="project" value="TreeGrafter"/>
</dbReference>
<reference evidence="11" key="1">
    <citation type="submission" date="2025-08" db="UniProtKB">
        <authorList>
            <consortium name="Ensembl"/>
        </authorList>
    </citation>
    <scope>IDENTIFICATION</scope>
</reference>
<evidence type="ECO:0000256" key="3">
    <source>
        <dbReference type="ARBA" id="ARBA00022771"/>
    </source>
</evidence>
<evidence type="ECO:0000256" key="8">
    <source>
        <dbReference type="SAM" id="MobiDB-lite"/>
    </source>
</evidence>
<dbReference type="CDD" id="cd09577">
    <property type="entry name" value="SAM_Ph1_2_3"/>
    <property type="match status" value="1"/>
</dbReference>
<protein>
    <submittedName>
        <fullName evidence="11">Polyhomeotic homolog 2b (Drosophila)</fullName>
    </submittedName>
</protein>
<dbReference type="PROSITE" id="PS50105">
    <property type="entry name" value="SAM_DOMAIN"/>
    <property type="match status" value="1"/>
</dbReference>
<keyword evidence="3 7" id="KW-0863">Zinc-finger</keyword>
<dbReference type="InterPro" id="IPR038603">
    <property type="entry name" value="Znf_FCS_sf"/>
</dbReference>
<dbReference type="Pfam" id="PF21319">
    <property type="entry name" value="zf-FCS_1"/>
    <property type="match status" value="1"/>
</dbReference>
<proteinExistence type="predicted"/>
<dbReference type="GO" id="GO:0045892">
    <property type="term" value="P:negative regulation of DNA-templated transcription"/>
    <property type="evidence" value="ECO:0007669"/>
    <property type="project" value="TreeGrafter"/>
</dbReference>
<keyword evidence="2" id="KW-0479">Metal-binding</keyword>
<dbReference type="GeneTree" id="ENSGT00940000154964"/>
<keyword evidence="6" id="KW-0539">Nucleus</keyword>
<feature type="compositionally biased region" description="Low complexity" evidence="8">
    <location>
        <begin position="50"/>
        <end position="73"/>
    </location>
</feature>
<evidence type="ECO:0000256" key="4">
    <source>
        <dbReference type="ARBA" id="ARBA00022833"/>
    </source>
</evidence>
<keyword evidence="5" id="KW-0238">DNA-binding</keyword>
<feature type="compositionally biased region" description="Pro residues" evidence="8">
    <location>
        <begin position="699"/>
        <end position="713"/>
    </location>
</feature>
<feature type="region of interest" description="Disordered" evidence="8">
    <location>
        <begin position="383"/>
        <end position="493"/>
    </location>
</feature>
<dbReference type="AlphaFoldDB" id="A0A8C4NBQ7"/>
<dbReference type="GO" id="GO:0008270">
    <property type="term" value="F:zinc ion binding"/>
    <property type="evidence" value="ECO:0007669"/>
    <property type="project" value="UniProtKB-KW"/>
</dbReference>
<feature type="compositionally biased region" description="Basic and acidic residues" evidence="8">
    <location>
        <begin position="715"/>
        <end position="728"/>
    </location>
</feature>
<dbReference type="SUPFAM" id="SSF47769">
    <property type="entry name" value="SAM/Pointed domain"/>
    <property type="match status" value="1"/>
</dbReference>
<evidence type="ECO:0000313" key="11">
    <source>
        <dbReference type="Ensembl" id="ENSEBUP00000003694.1"/>
    </source>
</evidence>
<evidence type="ECO:0000256" key="1">
    <source>
        <dbReference type="ARBA" id="ARBA00004123"/>
    </source>
</evidence>
<evidence type="ECO:0000313" key="12">
    <source>
        <dbReference type="Proteomes" id="UP000694388"/>
    </source>
</evidence>
<feature type="region of interest" description="Disordered" evidence="8">
    <location>
        <begin position="620"/>
        <end position="741"/>
    </location>
</feature>
<dbReference type="InterPro" id="IPR050548">
    <property type="entry name" value="PcG_chromatin_remod_factors"/>
</dbReference>
<feature type="compositionally biased region" description="Basic and acidic residues" evidence="8">
    <location>
        <begin position="395"/>
        <end position="420"/>
    </location>
</feature>
<feature type="region of interest" description="Disordered" evidence="8">
    <location>
        <begin position="269"/>
        <end position="299"/>
    </location>
</feature>
<evidence type="ECO:0000259" key="10">
    <source>
        <dbReference type="PROSITE" id="PS51024"/>
    </source>
</evidence>
<dbReference type="OMA" id="QNLAICS"/>
<dbReference type="Ensembl" id="ENSEBUT00000004079.1">
    <property type="protein sequence ID" value="ENSEBUP00000003694.1"/>
    <property type="gene ID" value="ENSEBUG00000002655.1"/>
</dbReference>
<comment type="subcellular location">
    <subcellularLocation>
        <location evidence="1">Nucleus</location>
    </subcellularLocation>
</comment>
<sequence length="806" mass="83598">MYAAQQQHLMLQTAALQQQQQQQQQHLSNTQLQGLTVAQQASLAAGRQGASPSSPATGQSSAAQSSSVNLSPSVSQPLIGRAQGVASAAGGGITQQAVLLGNATNAGALTQAQMYLRAQMLILTPGGPVAALQPDSAVVHSSTGTQSASTQVQTLGKGAQTSGLASVSLALKTGAPASGKLLASPKGNVGIGETVPLNPAEQLKKGEQQGTGTIGASRGSATATVLPGSQWLLNAGERGMMHVGSASYLQNQVHHLASASGKISQPVSSQLSSATGQHKQLTQSSSYSSAATMTMSQGSGPCMSGNQSVLIGSASAIPRSGLVGGAGLTLSDQSTSAAAKGAAAGLIALSAPGQVVQPFALAVTSSALANGSLSVAATAVSSLHSGSGTPATGAHYKESHADVVSERRLGMERSSSESKGGKKLHSTSSPSLTPLERHKSQPLTDKAKAVEGPGATCRGPGMTSGTGGTGESRQTEPHGGSTSTGPFLDGRPPQAIVKPQILTHVIEGFIIQEGSEPFPVERRPLEAVKGSCAEQATVNGQLATQRHNAVAKTAQGMVTGNGGAKLDLERDTQASTENKIDEYLKCEFCGKMDLVQNFKKSRRFCSTGCVKRYNVSFCNDSRSDKTKRPERGRVGRPRKIHSKVSLRGPHLKRKHGVLSGLDDSSHHSDNSSLDDNYTPSSRPPLLSRRRPSASRESSGPPPLPPPPPAPHPPVLHREPPRPPRRDEGCSGGPSQRGDPARWSVQEVWEFVSRLPGCRDVADEFRAQEIDGQALLLLKEDHLMTAMNLKLGPALKICAWITRLKES</sequence>